<dbReference type="Proteomes" id="UP001215151">
    <property type="component" value="Unassembled WGS sequence"/>
</dbReference>
<dbReference type="AlphaFoldDB" id="A0AAD7U3J5"/>
<protein>
    <submittedName>
        <fullName evidence="1">Uncharacterized protein</fullName>
    </submittedName>
</protein>
<organism evidence="1 2">
    <name type="scientific">Trametes cubensis</name>
    <dbReference type="NCBI Taxonomy" id="1111947"/>
    <lineage>
        <taxon>Eukaryota</taxon>
        <taxon>Fungi</taxon>
        <taxon>Dikarya</taxon>
        <taxon>Basidiomycota</taxon>
        <taxon>Agaricomycotina</taxon>
        <taxon>Agaricomycetes</taxon>
        <taxon>Polyporales</taxon>
        <taxon>Polyporaceae</taxon>
        <taxon>Trametes</taxon>
    </lineage>
</organism>
<evidence type="ECO:0000313" key="1">
    <source>
        <dbReference type="EMBL" id="KAJ8495714.1"/>
    </source>
</evidence>
<keyword evidence="2" id="KW-1185">Reference proteome</keyword>
<name>A0AAD7U3J5_9APHY</name>
<evidence type="ECO:0000313" key="2">
    <source>
        <dbReference type="Proteomes" id="UP001215151"/>
    </source>
</evidence>
<gene>
    <name evidence="1" type="ORF">ONZ51_g1531</name>
</gene>
<reference evidence="1" key="1">
    <citation type="submission" date="2022-11" db="EMBL/GenBank/DDBJ databases">
        <title>Genome Sequence of Cubamyces cubensis.</title>
        <authorList>
            <person name="Buettner E."/>
        </authorList>
    </citation>
    <scope>NUCLEOTIDE SEQUENCE</scope>
    <source>
        <strain evidence="1">MPL-01</strain>
    </source>
</reference>
<dbReference type="EMBL" id="JAPEVG010000021">
    <property type="protein sequence ID" value="KAJ8495714.1"/>
    <property type="molecule type" value="Genomic_DNA"/>
</dbReference>
<sequence length="240" mass="26892">MSPAIDEPRFSTQVEPQLAGDDDVGKTAAVNGSAAVAFMKGVTAQMKEDVLYSTLLAQMEADRAFPGRPMDKRKEWYHNFRDVLQSLGWIIYTFRETDLDDAREYDTPGNVALQLAMPDFEILEYVVLSGLLGALQDMVNSDSYEVFNKMAMHGDDASFQLGVVSNVEGDALLKCSAHQYNAKMITLPLTYQFDPASEVAYLTINMVMQLKADIYAGFRQMVRDRVEEAVKDVIREVEMS</sequence>
<comment type="caution">
    <text evidence="1">The sequence shown here is derived from an EMBL/GenBank/DDBJ whole genome shotgun (WGS) entry which is preliminary data.</text>
</comment>
<accession>A0AAD7U3J5</accession>
<proteinExistence type="predicted"/>